<dbReference type="CDD" id="cd13690">
    <property type="entry name" value="PBP2_GluB"/>
    <property type="match status" value="1"/>
</dbReference>
<evidence type="ECO:0000256" key="4">
    <source>
        <dbReference type="SAM" id="MobiDB-lite"/>
    </source>
</evidence>
<dbReference type="PROSITE" id="PS51257">
    <property type="entry name" value="PROKAR_LIPOPROTEIN"/>
    <property type="match status" value="1"/>
</dbReference>
<feature type="chain" id="PRO_5046523457" evidence="5">
    <location>
        <begin position="20"/>
        <end position="312"/>
    </location>
</feature>
<dbReference type="PANTHER" id="PTHR30085">
    <property type="entry name" value="AMINO ACID ABC TRANSPORTER PERMEASE"/>
    <property type="match status" value="1"/>
</dbReference>
<accession>A0ABX7PNI5</accession>
<feature type="region of interest" description="Disordered" evidence="4">
    <location>
        <begin position="29"/>
        <end position="62"/>
    </location>
</feature>
<feature type="compositionally biased region" description="Basic and acidic residues" evidence="4">
    <location>
        <begin position="49"/>
        <end position="58"/>
    </location>
</feature>
<dbReference type="Proteomes" id="UP000662818">
    <property type="component" value="Chromosome"/>
</dbReference>
<dbReference type="SUPFAM" id="SSF53850">
    <property type="entry name" value="Periplasmic binding protein-like II"/>
    <property type="match status" value="1"/>
</dbReference>
<evidence type="ECO:0000256" key="2">
    <source>
        <dbReference type="ARBA" id="ARBA00022448"/>
    </source>
</evidence>
<dbReference type="Pfam" id="PF00497">
    <property type="entry name" value="SBP_bac_3"/>
    <property type="match status" value="1"/>
</dbReference>
<comment type="similarity">
    <text evidence="1">Belongs to the bacterial solute-binding protein 3 family.</text>
</comment>
<protein>
    <submittedName>
        <fullName evidence="7">Transporter substrate-binding protein</fullName>
    </submittedName>
</protein>
<feature type="signal peptide" evidence="5">
    <location>
        <begin position="1"/>
        <end position="19"/>
    </location>
</feature>
<keyword evidence="8" id="KW-1185">Reference proteome</keyword>
<feature type="domain" description="Solute-binding protein family 3/N-terminal" evidence="6">
    <location>
        <begin position="72"/>
        <end position="297"/>
    </location>
</feature>
<dbReference type="PANTHER" id="PTHR30085:SF6">
    <property type="entry name" value="ABC TRANSPORTER GLUTAMINE-BINDING PROTEIN GLNH"/>
    <property type="match status" value="1"/>
</dbReference>
<dbReference type="InterPro" id="IPR001638">
    <property type="entry name" value="Solute-binding_3/MltF_N"/>
</dbReference>
<organism evidence="7 8">
    <name type="scientific">Nocardioides aromaticivorans</name>
    <dbReference type="NCBI Taxonomy" id="200618"/>
    <lineage>
        <taxon>Bacteria</taxon>
        <taxon>Bacillati</taxon>
        <taxon>Actinomycetota</taxon>
        <taxon>Actinomycetes</taxon>
        <taxon>Propionibacteriales</taxon>
        <taxon>Nocardioidaceae</taxon>
        <taxon>Nocardioides</taxon>
    </lineage>
</organism>
<gene>
    <name evidence="7" type="ORF">CFH99_17585</name>
</gene>
<evidence type="ECO:0000256" key="5">
    <source>
        <dbReference type="SAM" id="SignalP"/>
    </source>
</evidence>
<evidence type="ECO:0000259" key="6">
    <source>
        <dbReference type="SMART" id="SM00062"/>
    </source>
</evidence>
<dbReference type="RefSeq" id="WP_207006403.1">
    <property type="nucleotide sequence ID" value="NZ_CP022295.1"/>
</dbReference>
<evidence type="ECO:0000313" key="7">
    <source>
        <dbReference type="EMBL" id="QSR27436.1"/>
    </source>
</evidence>
<sequence>MRKLRGRLALAVATTAVMSACSYSDTKVPEYKEPEAAKPSPAACTTTDDDLRSYDPSRDGGAAVSRIRKAGVLKVGVSGDTLLLGSRNPTTNKIEGFDITIAQRIADELGVDLQTRVITADDRIKLLQSHEIDLVARNMTINCDRWSKIAFSAEYYRAGQKVLVRSNKAYGGPEDLNGLRVCAPKGTTSLVNVQDQADKAGVKITLNPANNHTGCLVKFQQGQVDAITGDDTVLAGLVAQDKLYAKVPEQAAFSREPYGIGANSDDKDLVQFVNAVLEEMRSDGSWQQAYDRWLRASLDDVDPAPFRPAYDR</sequence>
<evidence type="ECO:0000256" key="1">
    <source>
        <dbReference type="ARBA" id="ARBA00010333"/>
    </source>
</evidence>
<dbReference type="InterPro" id="IPR051455">
    <property type="entry name" value="Bact_solute-bind_prot3"/>
</dbReference>
<keyword evidence="2" id="KW-0813">Transport</keyword>
<dbReference type="SMART" id="SM00062">
    <property type="entry name" value="PBPb"/>
    <property type="match status" value="1"/>
</dbReference>
<keyword evidence="3 5" id="KW-0732">Signal</keyword>
<dbReference type="EMBL" id="CP022295">
    <property type="protein sequence ID" value="QSR27436.1"/>
    <property type="molecule type" value="Genomic_DNA"/>
</dbReference>
<evidence type="ECO:0000256" key="3">
    <source>
        <dbReference type="ARBA" id="ARBA00022729"/>
    </source>
</evidence>
<evidence type="ECO:0000313" key="8">
    <source>
        <dbReference type="Proteomes" id="UP000662818"/>
    </source>
</evidence>
<proteinExistence type="inferred from homology"/>
<reference evidence="7 8" key="1">
    <citation type="submission" date="2017-06" db="EMBL/GenBank/DDBJ databases">
        <title>Complete Genome Sequence of the Soil Carbazole-Degrading Bacterium Nocardioides aromaticivorans IC177.</title>
        <authorList>
            <person name="Vejarano F."/>
            <person name="Suzuki-Minakuchi C."/>
            <person name="Ohtsubo Y."/>
            <person name="Tsuda M."/>
            <person name="Okada K."/>
            <person name="Nojiri H."/>
        </authorList>
    </citation>
    <scope>NUCLEOTIDE SEQUENCE [LARGE SCALE GENOMIC DNA]</scope>
    <source>
        <strain evidence="7 8">IC177</strain>
    </source>
</reference>
<name>A0ABX7PNI5_9ACTN</name>
<dbReference type="Gene3D" id="3.40.190.10">
    <property type="entry name" value="Periplasmic binding protein-like II"/>
    <property type="match status" value="2"/>
</dbReference>